<evidence type="ECO:0000256" key="2">
    <source>
        <dbReference type="ARBA" id="ARBA00022475"/>
    </source>
</evidence>
<dbReference type="InterPro" id="IPR000276">
    <property type="entry name" value="GPCR_Rhodpsn"/>
</dbReference>
<keyword evidence="3 11" id="KW-0812">Transmembrane</keyword>
<dbReference type="PROSITE" id="PS50262">
    <property type="entry name" value="G_PROTEIN_RECEP_F1_2"/>
    <property type="match status" value="1"/>
</dbReference>
<evidence type="ECO:0000256" key="8">
    <source>
        <dbReference type="ARBA" id="ARBA00023170"/>
    </source>
</evidence>
<feature type="transmembrane region" description="Helical" evidence="12">
    <location>
        <begin position="285"/>
        <end position="309"/>
    </location>
</feature>
<accession>A0ABS2YEJ0</accession>
<evidence type="ECO:0000256" key="5">
    <source>
        <dbReference type="ARBA" id="ARBA00023040"/>
    </source>
</evidence>
<evidence type="ECO:0000259" key="13">
    <source>
        <dbReference type="PROSITE" id="PS50262"/>
    </source>
</evidence>
<comment type="caution">
    <text evidence="14">The sequence shown here is derived from an EMBL/GenBank/DDBJ whole genome shotgun (WGS) entry which is preliminary data.</text>
</comment>
<dbReference type="PRINTS" id="PR00237">
    <property type="entry name" value="GPCRRHODOPSN"/>
</dbReference>
<reference evidence="14" key="1">
    <citation type="journal article" date="2021" name="Cell">
        <title>Tracing the genetic footprints of vertebrate landing in non-teleost ray-finned fishes.</title>
        <authorList>
            <person name="Bi X."/>
            <person name="Wang K."/>
            <person name="Yang L."/>
            <person name="Pan H."/>
            <person name="Jiang H."/>
            <person name="Wei Q."/>
            <person name="Fang M."/>
            <person name="Yu H."/>
            <person name="Zhu C."/>
            <person name="Cai Y."/>
            <person name="He Y."/>
            <person name="Gan X."/>
            <person name="Zeng H."/>
            <person name="Yu D."/>
            <person name="Zhu Y."/>
            <person name="Jiang H."/>
            <person name="Qiu Q."/>
            <person name="Yang H."/>
            <person name="Zhang Y.E."/>
            <person name="Wang W."/>
            <person name="Zhu M."/>
            <person name="He S."/>
            <person name="Zhang G."/>
        </authorList>
    </citation>
    <scope>NUCLEOTIDE SEQUENCE</scope>
    <source>
        <strain evidence="14">Pddl_001</strain>
    </source>
</reference>
<keyword evidence="8 11" id="KW-0675">Receptor</keyword>
<dbReference type="PRINTS" id="PR00591">
    <property type="entry name" value="SOMATOSTTN5R"/>
</dbReference>
<feature type="non-terminal residue" evidence="14">
    <location>
        <position position="365"/>
    </location>
</feature>
<dbReference type="Proteomes" id="UP001166093">
    <property type="component" value="Unassembled WGS sequence"/>
</dbReference>
<evidence type="ECO:0000313" key="15">
    <source>
        <dbReference type="Proteomes" id="UP001166093"/>
    </source>
</evidence>
<evidence type="ECO:0000256" key="4">
    <source>
        <dbReference type="ARBA" id="ARBA00022989"/>
    </source>
</evidence>
<evidence type="ECO:0000256" key="7">
    <source>
        <dbReference type="ARBA" id="ARBA00023157"/>
    </source>
</evidence>
<dbReference type="SUPFAM" id="SSF81321">
    <property type="entry name" value="Family A G protein-coupled receptor-like"/>
    <property type="match status" value="1"/>
</dbReference>
<dbReference type="InterPro" id="IPR001184">
    <property type="entry name" value="Somatstn_rcpt_5"/>
</dbReference>
<feature type="transmembrane region" description="Helical" evidence="12">
    <location>
        <begin position="198"/>
        <end position="227"/>
    </location>
</feature>
<evidence type="ECO:0000256" key="3">
    <source>
        <dbReference type="ARBA" id="ARBA00022692"/>
    </source>
</evidence>
<comment type="subcellular location">
    <subcellularLocation>
        <location evidence="1">Cell membrane</location>
        <topology evidence="1">Multi-pass membrane protein</topology>
    </subcellularLocation>
</comment>
<evidence type="ECO:0000256" key="10">
    <source>
        <dbReference type="ARBA" id="ARBA00023224"/>
    </source>
</evidence>
<evidence type="ECO:0000256" key="12">
    <source>
        <dbReference type="SAM" id="Phobius"/>
    </source>
</evidence>
<dbReference type="PRINTS" id="PR00246">
    <property type="entry name" value="SOMATOSTATNR"/>
</dbReference>
<keyword evidence="9" id="KW-0325">Glycoprotein</keyword>
<feature type="transmembrane region" description="Helical" evidence="12">
    <location>
        <begin position="161"/>
        <end position="178"/>
    </location>
</feature>
<feature type="transmembrane region" description="Helical" evidence="12">
    <location>
        <begin position="248"/>
        <end position="279"/>
    </location>
</feature>
<protein>
    <submittedName>
        <fullName evidence="14">SSR5 protein</fullName>
    </submittedName>
</protein>
<dbReference type="EMBL" id="JAAWVQ010142361">
    <property type="protein sequence ID" value="MBN3284965.1"/>
    <property type="molecule type" value="Genomic_DNA"/>
</dbReference>
<feature type="domain" description="G-protein coupled receptors family 1 profile" evidence="13">
    <location>
        <begin position="57"/>
        <end position="306"/>
    </location>
</feature>
<dbReference type="Pfam" id="PF00001">
    <property type="entry name" value="7tm_1"/>
    <property type="match status" value="1"/>
</dbReference>
<dbReference type="SMART" id="SM01381">
    <property type="entry name" value="7TM_GPCR_Srsx"/>
    <property type="match status" value="1"/>
</dbReference>
<sequence>MDVFTVPAWDVSLREINQSTVENLTHNETTQGLPVQGISAIIIPIIYSIVFVIGLGGNTLAIYVVLRYTKMKTVTNIYILNLAVADELFMLGLPFLATHNALSYWPFGSFLCRLVMTVDSINQFTSIFCLTVMSIDRYLAVVHPIKSTKWRRPRIAKMINATVWILSFIVVLPVIIFADVQESIQTCNISWPEPTSVWSTAFIIYTSVIGFFIPLLVISLCYILIVVKLKSSGLRVGSTKRRKSERKVTKMVIIIVVVFVCCWLPFYILNIINLIIILPEEPLQIGVYSFVVVVSYANSCANPILYGFLSDNFKQSFRKVLCFRKGNGIEDGETNTQRTDRVAFQELILTTKNNDFNGHMQTSQI</sequence>
<feature type="non-terminal residue" evidence="14">
    <location>
        <position position="1"/>
    </location>
</feature>
<dbReference type="InterPro" id="IPR017452">
    <property type="entry name" value="GPCR_Rhodpsn_7TM"/>
</dbReference>
<dbReference type="PANTHER" id="PTHR24229">
    <property type="entry name" value="NEUROPEPTIDES RECEPTOR"/>
    <property type="match status" value="1"/>
</dbReference>
<evidence type="ECO:0000256" key="6">
    <source>
        <dbReference type="ARBA" id="ARBA00023136"/>
    </source>
</evidence>
<keyword evidence="2" id="KW-1003">Cell membrane</keyword>
<gene>
    <name evidence="14" type="primary">Sstr5_0</name>
    <name evidence="14" type="ORF">GTO93_0000331</name>
</gene>
<dbReference type="PROSITE" id="PS00237">
    <property type="entry name" value="G_PROTEIN_RECEP_F1_1"/>
    <property type="match status" value="1"/>
</dbReference>
<evidence type="ECO:0000256" key="1">
    <source>
        <dbReference type="ARBA" id="ARBA00004651"/>
    </source>
</evidence>
<dbReference type="Gene3D" id="1.20.1070.10">
    <property type="entry name" value="Rhodopsin 7-helix transmembrane proteins"/>
    <property type="match status" value="1"/>
</dbReference>
<keyword evidence="5 11" id="KW-0297">G-protein coupled receptor</keyword>
<keyword evidence="4 12" id="KW-1133">Transmembrane helix</keyword>
<keyword evidence="15" id="KW-1185">Reference proteome</keyword>
<evidence type="ECO:0000256" key="9">
    <source>
        <dbReference type="ARBA" id="ARBA00023180"/>
    </source>
</evidence>
<comment type="similarity">
    <text evidence="11">Belongs to the G-protein coupled receptor 1 family.</text>
</comment>
<keyword evidence="6 12" id="KW-0472">Membrane</keyword>
<keyword evidence="7" id="KW-1015">Disulfide bond</keyword>
<dbReference type="InterPro" id="IPR000586">
    <property type="entry name" value="Somatstn_rcpt"/>
</dbReference>
<evidence type="ECO:0000313" key="14">
    <source>
        <dbReference type="EMBL" id="MBN3284965.1"/>
    </source>
</evidence>
<feature type="transmembrane region" description="Helical" evidence="12">
    <location>
        <begin position="78"/>
        <end position="101"/>
    </location>
</feature>
<feature type="transmembrane region" description="Helical" evidence="12">
    <location>
        <begin position="121"/>
        <end position="140"/>
    </location>
</feature>
<organism evidence="14 15">
    <name type="scientific">Polyodon spathula</name>
    <name type="common">North American paddlefish</name>
    <name type="synonym">Squalus spathula</name>
    <dbReference type="NCBI Taxonomy" id="7913"/>
    <lineage>
        <taxon>Eukaryota</taxon>
        <taxon>Metazoa</taxon>
        <taxon>Chordata</taxon>
        <taxon>Craniata</taxon>
        <taxon>Vertebrata</taxon>
        <taxon>Euteleostomi</taxon>
        <taxon>Actinopterygii</taxon>
        <taxon>Chondrostei</taxon>
        <taxon>Acipenseriformes</taxon>
        <taxon>Polyodontidae</taxon>
        <taxon>Polyodon</taxon>
    </lineage>
</organism>
<feature type="transmembrane region" description="Helical" evidence="12">
    <location>
        <begin position="41"/>
        <end position="66"/>
    </location>
</feature>
<dbReference type="PANTHER" id="PTHR24229:SF20">
    <property type="entry name" value="SOMATOSTATIN RECEPTOR TYPE 5"/>
    <property type="match status" value="1"/>
</dbReference>
<proteinExistence type="inferred from homology"/>
<name>A0ABS2YEJ0_POLSP</name>
<evidence type="ECO:0000256" key="11">
    <source>
        <dbReference type="RuleBase" id="RU000688"/>
    </source>
</evidence>
<keyword evidence="10 11" id="KW-0807">Transducer</keyword>